<dbReference type="InterPro" id="IPR001279">
    <property type="entry name" value="Metallo-B-lactamas"/>
</dbReference>
<dbReference type="Proteomes" id="UP001144280">
    <property type="component" value="Unassembled WGS sequence"/>
</dbReference>
<comment type="caution">
    <text evidence="3">The sequence shown here is derived from an EMBL/GenBank/DDBJ whole genome shotgun (WGS) entry which is preliminary data.</text>
</comment>
<dbReference type="PANTHER" id="PTHR15032">
    <property type="entry name" value="N-ACYL-PHOSPHATIDYLETHANOLAMINE-HYDROLYZING PHOSPHOLIPASE D"/>
    <property type="match status" value="1"/>
</dbReference>
<proteinExistence type="predicted"/>
<dbReference type="Gene3D" id="3.60.15.10">
    <property type="entry name" value="Ribonuclease Z/Hydroxyacylglutathione hydrolase-like"/>
    <property type="match status" value="1"/>
</dbReference>
<name>A0ABQ5QUI5_9ACTN</name>
<dbReference type="Pfam" id="PF12706">
    <property type="entry name" value="Lactamase_B_2"/>
    <property type="match status" value="1"/>
</dbReference>
<organism evidence="3 4">
    <name type="scientific">Phytohabitans aurantiacus</name>
    <dbReference type="NCBI Taxonomy" id="3016789"/>
    <lineage>
        <taxon>Bacteria</taxon>
        <taxon>Bacillati</taxon>
        <taxon>Actinomycetota</taxon>
        <taxon>Actinomycetes</taxon>
        <taxon>Micromonosporales</taxon>
        <taxon>Micromonosporaceae</taxon>
    </lineage>
</organism>
<evidence type="ECO:0000256" key="1">
    <source>
        <dbReference type="SAM" id="MobiDB-lite"/>
    </source>
</evidence>
<keyword evidence="4" id="KW-1185">Reference proteome</keyword>
<evidence type="ECO:0000313" key="4">
    <source>
        <dbReference type="Proteomes" id="UP001144280"/>
    </source>
</evidence>
<accession>A0ABQ5QUI5</accession>
<dbReference type="EMBL" id="BSDI01000011">
    <property type="protein sequence ID" value="GLH97576.1"/>
    <property type="molecule type" value="Genomic_DNA"/>
</dbReference>
<evidence type="ECO:0000259" key="2">
    <source>
        <dbReference type="Pfam" id="PF12706"/>
    </source>
</evidence>
<dbReference type="RefSeq" id="WP_407676798.1">
    <property type="nucleotide sequence ID" value="NZ_BSDI01000011.1"/>
</dbReference>
<dbReference type="SUPFAM" id="SSF56281">
    <property type="entry name" value="Metallo-hydrolase/oxidoreductase"/>
    <property type="match status" value="1"/>
</dbReference>
<gene>
    <name evidence="3" type="ORF">Pa4123_28510</name>
</gene>
<sequence>MVSLLPASLGARPEGERATRMGQSAQYRDGAFHNTVPGSSRPSGGEVYREWRSGKQRRKPQLPVPLVSESAATPVDGLHITWYGHASALVEVDGRRVLLDPIWSERCSPFSFVGPRRLHPPPVPLAALPPIDAVIISHDHYDHLDLRTIRTLARSQSAPFLVPLGVGAHLDRWRVPSDRIVELDWNESVEVAGLRFTATPARHFSGRAFARDRTLWSSWVIAGATQRVYYSGDTGYFDGFGAIGAEHGPFDATLMAIGAYSPAWPDIHLNPEQAVQAHLDLRGGLLIPVHWATFNLAFHGWSEPADLVWREAKAVDARLAVPRPGERVQVAEPPAVDGWWQPIA</sequence>
<feature type="region of interest" description="Disordered" evidence="1">
    <location>
        <begin position="1"/>
        <end position="62"/>
    </location>
</feature>
<dbReference type="InterPro" id="IPR036866">
    <property type="entry name" value="RibonucZ/Hydroxyglut_hydro"/>
</dbReference>
<protein>
    <submittedName>
        <fullName evidence="3">Zn-dependent hydrolase</fullName>
    </submittedName>
</protein>
<feature type="domain" description="Metallo-beta-lactamase" evidence="2">
    <location>
        <begin position="95"/>
        <end position="291"/>
    </location>
</feature>
<reference evidence="3" key="1">
    <citation type="submission" date="2022-12" db="EMBL/GenBank/DDBJ databases">
        <title>New Phytohabitans aurantiacus sp. RD004123 nov., an actinomycete isolated from soil.</title>
        <authorList>
            <person name="Triningsih D.W."/>
            <person name="Harunari E."/>
            <person name="Igarashi Y."/>
        </authorList>
    </citation>
    <scope>NUCLEOTIDE SEQUENCE</scope>
    <source>
        <strain evidence="3">RD004123</strain>
    </source>
</reference>
<dbReference type="PANTHER" id="PTHR15032:SF4">
    <property type="entry name" value="N-ACYL-PHOSPHATIDYLETHANOLAMINE-HYDROLYZING PHOSPHOLIPASE D"/>
    <property type="match status" value="1"/>
</dbReference>
<evidence type="ECO:0000313" key="3">
    <source>
        <dbReference type="EMBL" id="GLH97576.1"/>
    </source>
</evidence>
<keyword evidence="3" id="KW-0378">Hydrolase</keyword>
<dbReference type="GO" id="GO:0016787">
    <property type="term" value="F:hydrolase activity"/>
    <property type="evidence" value="ECO:0007669"/>
    <property type="project" value="UniProtKB-KW"/>
</dbReference>